<reference evidence="2 3" key="1">
    <citation type="journal article" date="2015" name="Genome Biol.">
        <title>Comparative genomics of Steinernema reveals deeply conserved gene regulatory networks.</title>
        <authorList>
            <person name="Dillman A.R."/>
            <person name="Macchietto M."/>
            <person name="Porter C.F."/>
            <person name="Rogers A."/>
            <person name="Williams B."/>
            <person name="Antoshechkin I."/>
            <person name="Lee M.M."/>
            <person name="Goodwin Z."/>
            <person name="Lu X."/>
            <person name="Lewis E.E."/>
            <person name="Goodrich-Blair H."/>
            <person name="Stock S.P."/>
            <person name="Adams B.J."/>
            <person name="Sternberg P.W."/>
            <person name="Mortazavi A."/>
        </authorList>
    </citation>
    <scope>NUCLEOTIDE SEQUENCE [LARGE SCALE GENOMIC DNA]</scope>
    <source>
        <strain evidence="2 3">ALL</strain>
    </source>
</reference>
<dbReference type="GO" id="GO:0016772">
    <property type="term" value="F:transferase activity, transferring phosphorus-containing groups"/>
    <property type="evidence" value="ECO:0007669"/>
    <property type="project" value="InterPro"/>
</dbReference>
<sequence>MISDGIAGVLFTNYSFYDITNLVLETNWELVYEFDSPLISNRNSDHNQRWLTNLSDIPAMYSVFKNTVFSADVPATLEPGEILITGYTDIGWSPYFPLIEGLVTEIERLFSHGSVVAREYGLPHCVENATDVFKTRDEIVLDSKNGFVSRLTAKQ</sequence>
<evidence type="ECO:0000259" key="1">
    <source>
        <dbReference type="Pfam" id="PF00391"/>
    </source>
</evidence>
<evidence type="ECO:0000313" key="2">
    <source>
        <dbReference type="EMBL" id="TKR86659.1"/>
    </source>
</evidence>
<dbReference type="InterPro" id="IPR008279">
    <property type="entry name" value="PEP-util_enz_mobile_dom"/>
</dbReference>
<accession>A0A4U5NT16</accession>
<dbReference type="SUPFAM" id="SSF52009">
    <property type="entry name" value="Phosphohistidine domain"/>
    <property type="match status" value="1"/>
</dbReference>
<proteinExistence type="predicted"/>
<dbReference type="PANTHER" id="PTHR43615:SF1">
    <property type="entry name" value="PPDK_N DOMAIN-CONTAINING PROTEIN"/>
    <property type="match status" value="1"/>
</dbReference>
<feature type="domain" description="PEP-utilising enzyme mobile" evidence="1">
    <location>
        <begin position="77"/>
        <end position="146"/>
    </location>
</feature>
<dbReference type="STRING" id="34508.A0A4U5NT16"/>
<name>A0A4U5NT16_STECR</name>
<dbReference type="Pfam" id="PF00391">
    <property type="entry name" value="PEP-utilizers"/>
    <property type="match status" value="1"/>
</dbReference>
<dbReference type="AlphaFoldDB" id="A0A4U5NT16"/>
<evidence type="ECO:0000313" key="3">
    <source>
        <dbReference type="Proteomes" id="UP000298663"/>
    </source>
</evidence>
<dbReference type="PANTHER" id="PTHR43615">
    <property type="entry name" value="PHOSPHOENOLPYRUVATE SYNTHASE-RELATED"/>
    <property type="match status" value="1"/>
</dbReference>
<dbReference type="Proteomes" id="UP000298663">
    <property type="component" value="Unassembled WGS sequence"/>
</dbReference>
<organism evidence="2 3">
    <name type="scientific">Steinernema carpocapsae</name>
    <name type="common">Entomopathogenic nematode</name>
    <dbReference type="NCBI Taxonomy" id="34508"/>
    <lineage>
        <taxon>Eukaryota</taxon>
        <taxon>Metazoa</taxon>
        <taxon>Ecdysozoa</taxon>
        <taxon>Nematoda</taxon>
        <taxon>Chromadorea</taxon>
        <taxon>Rhabditida</taxon>
        <taxon>Tylenchina</taxon>
        <taxon>Panagrolaimomorpha</taxon>
        <taxon>Strongyloidoidea</taxon>
        <taxon>Steinernematidae</taxon>
        <taxon>Steinernema</taxon>
    </lineage>
</organism>
<reference evidence="2 3" key="2">
    <citation type="journal article" date="2019" name="G3 (Bethesda)">
        <title>Hybrid Assembly of the Genome of the Entomopathogenic Nematode Steinernema carpocapsae Identifies the X-Chromosome.</title>
        <authorList>
            <person name="Serra L."/>
            <person name="Macchietto M."/>
            <person name="Macias-Munoz A."/>
            <person name="McGill C.J."/>
            <person name="Rodriguez I.M."/>
            <person name="Rodriguez B."/>
            <person name="Murad R."/>
            <person name="Mortazavi A."/>
        </authorList>
    </citation>
    <scope>NUCLEOTIDE SEQUENCE [LARGE SCALE GENOMIC DNA]</scope>
    <source>
        <strain evidence="2 3">ALL</strain>
    </source>
</reference>
<dbReference type="InterPro" id="IPR051549">
    <property type="entry name" value="PEP_Utilizing_Enz"/>
</dbReference>
<dbReference type="Gene3D" id="3.50.30.10">
    <property type="entry name" value="Phosphohistidine domain"/>
    <property type="match status" value="1"/>
</dbReference>
<dbReference type="InterPro" id="IPR036637">
    <property type="entry name" value="Phosphohistidine_dom_sf"/>
</dbReference>
<dbReference type="OrthoDB" id="6429331at2759"/>
<dbReference type="EMBL" id="AZBU02000003">
    <property type="protein sequence ID" value="TKR86659.1"/>
    <property type="molecule type" value="Genomic_DNA"/>
</dbReference>
<gene>
    <name evidence="2" type="ORF">L596_011205</name>
</gene>
<keyword evidence="3" id="KW-1185">Reference proteome</keyword>
<protein>
    <recommendedName>
        <fullName evidence="1">PEP-utilising enzyme mobile domain-containing protein</fullName>
    </recommendedName>
</protein>
<comment type="caution">
    <text evidence="2">The sequence shown here is derived from an EMBL/GenBank/DDBJ whole genome shotgun (WGS) entry which is preliminary data.</text>
</comment>